<keyword evidence="2" id="KW-1185">Reference proteome</keyword>
<proteinExistence type="predicted"/>
<evidence type="ECO:0000313" key="2">
    <source>
        <dbReference type="Proteomes" id="UP000198736"/>
    </source>
</evidence>
<dbReference type="Proteomes" id="UP000198736">
    <property type="component" value="Unassembled WGS sequence"/>
</dbReference>
<sequence>MINTQTTVFMLPSTALGSHSSHLSNRLSCKSVWIYSKGDANRGQDNMRVQTATTAYVITTAYIATT</sequence>
<protein>
    <submittedName>
        <fullName evidence="1">Uncharacterized protein</fullName>
    </submittedName>
</protein>
<gene>
    <name evidence="1" type="ORF">COMA2_70019</name>
</gene>
<accession>A0A0S4LR62</accession>
<name>A0A0S4LR62_9BACT</name>
<evidence type="ECO:0000313" key="1">
    <source>
        <dbReference type="EMBL" id="CUS39197.1"/>
    </source>
</evidence>
<dbReference type="AlphaFoldDB" id="A0A0S4LR62"/>
<dbReference type="EMBL" id="CZPZ01000034">
    <property type="protein sequence ID" value="CUS39197.1"/>
    <property type="molecule type" value="Genomic_DNA"/>
</dbReference>
<reference evidence="2" key="1">
    <citation type="submission" date="2015-10" db="EMBL/GenBank/DDBJ databases">
        <authorList>
            <person name="Luecker S."/>
            <person name="Luecker S."/>
        </authorList>
    </citation>
    <scope>NUCLEOTIDE SEQUENCE [LARGE SCALE GENOMIC DNA]</scope>
</reference>
<organism evidence="1 2">
    <name type="scientific">Candidatus Nitrospira nitrificans</name>
    <dbReference type="NCBI Taxonomy" id="1742973"/>
    <lineage>
        <taxon>Bacteria</taxon>
        <taxon>Pseudomonadati</taxon>
        <taxon>Nitrospirota</taxon>
        <taxon>Nitrospiria</taxon>
        <taxon>Nitrospirales</taxon>
        <taxon>Nitrospiraceae</taxon>
        <taxon>Nitrospira</taxon>
    </lineage>
</organism>